<reference evidence="2 3" key="1">
    <citation type="submission" date="2021-08" db="EMBL/GenBank/DDBJ databases">
        <title>complete genome sequencing of Deefgea sp. D25.</title>
        <authorList>
            <person name="Bae J.-W."/>
            <person name="Gim D.-H."/>
        </authorList>
    </citation>
    <scope>NUCLEOTIDE SEQUENCE [LARGE SCALE GENOMIC DNA]</scope>
    <source>
        <strain evidence="2 3">D25</strain>
    </source>
</reference>
<dbReference type="Pfam" id="PF03929">
    <property type="entry name" value="PepSY_TM"/>
    <property type="match status" value="1"/>
</dbReference>
<proteinExistence type="predicted"/>
<sequence>MKREDVLIQPVRTQRLAVLVRWHRALAWVAGVSVLIWGLSGVMHPIMSALSPKVNPVPPAAALPATLTPVPLASLAQGRWADNAHSVQSVRLLMLADQAAWRVQEASVAGQLPAARWFAASSGAELLDAETQQAQKLARALVGDAQSEIRSMTRVTEFGRDYPSINKLLPVWRVEFARDDGMIAFVDTEGQRLAALSDQTKRTLMGVFVLLHTWAWASEPVKQVGISVMLGLTLVTMLAGLVMYIIRWRAKTLRPNQPRMRRLHRQLGLIAGVAGICIALSGLLHLWFSRTPPVVSPPAALANLPQLHAIPAGLTGLTAVNVAEQTLWLVQGAAKPMHGGGEHAHHAAAAVKPNPLPTYLNHHGQAVAGAAELHAATLMQAMGVGMALKKAPIQSIELISKFGGEYGFFQKRLPVYRVNLANSAQSSWYIEPATGQFSNLVELRDRLEGYSFAYLHKWHWLDGLGKTTRDIILASFAAANVVLAVIGMLLWRRRRSKQ</sequence>
<keyword evidence="1" id="KW-0472">Membrane</keyword>
<dbReference type="RefSeq" id="WP_221007051.1">
    <property type="nucleotide sequence ID" value="NZ_CP081150.1"/>
</dbReference>
<evidence type="ECO:0000256" key="1">
    <source>
        <dbReference type="SAM" id="Phobius"/>
    </source>
</evidence>
<keyword evidence="1" id="KW-1133">Transmembrane helix</keyword>
<feature type="transmembrane region" description="Helical" evidence="1">
    <location>
        <begin position="471"/>
        <end position="491"/>
    </location>
</feature>
<keyword evidence="3" id="KW-1185">Reference proteome</keyword>
<keyword evidence="1" id="KW-0812">Transmembrane</keyword>
<protein>
    <submittedName>
        <fullName evidence="2">PepSY domain-containing protein</fullName>
    </submittedName>
</protein>
<dbReference type="PANTHER" id="PTHR34219:SF3">
    <property type="entry name" value="BLL7967 PROTEIN"/>
    <property type="match status" value="1"/>
</dbReference>
<dbReference type="PANTHER" id="PTHR34219">
    <property type="entry name" value="IRON-REGULATED INNER MEMBRANE PROTEIN-RELATED"/>
    <property type="match status" value="1"/>
</dbReference>
<evidence type="ECO:0000313" key="3">
    <source>
        <dbReference type="Proteomes" id="UP000825679"/>
    </source>
</evidence>
<feature type="transmembrane region" description="Helical" evidence="1">
    <location>
        <begin position="224"/>
        <end position="246"/>
    </location>
</feature>
<feature type="transmembrane region" description="Helical" evidence="1">
    <location>
        <begin position="25"/>
        <end position="43"/>
    </location>
</feature>
<dbReference type="InterPro" id="IPR005625">
    <property type="entry name" value="PepSY-ass_TM"/>
</dbReference>
<gene>
    <name evidence="2" type="ORF">K4H28_03645</name>
</gene>
<evidence type="ECO:0000313" key="2">
    <source>
        <dbReference type="EMBL" id="QZA78522.1"/>
    </source>
</evidence>
<accession>A0ABX8Z7F6</accession>
<dbReference type="Proteomes" id="UP000825679">
    <property type="component" value="Chromosome"/>
</dbReference>
<organism evidence="2 3">
    <name type="scientific">Deefgea tanakiae</name>
    <dbReference type="NCBI Taxonomy" id="2865840"/>
    <lineage>
        <taxon>Bacteria</taxon>
        <taxon>Pseudomonadati</taxon>
        <taxon>Pseudomonadota</taxon>
        <taxon>Betaproteobacteria</taxon>
        <taxon>Neisseriales</taxon>
        <taxon>Chitinibacteraceae</taxon>
        <taxon>Deefgea</taxon>
    </lineage>
</organism>
<dbReference type="EMBL" id="CP081150">
    <property type="protein sequence ID" value="QZA78522.1"/>
    <property type="molecule type" value="Genomic_DNA"/>
</dbReference>
<feature type="transmembrane region" description="Helical" evidence="1">
    <location>
        <begin position="267"/>
        <end position="288"/>
    </location>
</feature>
<name>A0ABX8Z7F6_9NEIS</name>